<comment type="caution">
    <text evidence="1">The sequence shown here is derived from an EMBL/GenBank/DDBJ whole genome shotgun (WGS) entry which is preliminary data.</text>
</comment>
<dbReference type="AlphaFoldDB" id="X1MKU1"/>
<gene>
    <name evidence="1" type="ORF">S06H3_34735</name>
</gene>
<protein>
    <submittedName>
        <fullName evidence="1">Uncharacterized protein</fullName>
    </submittedName>
</protein>
<evidence type="ECO:0000313" key="1">
    <source>
        <dbReference type="EMBL" id="GAI18686.1"/>
    </source>
</evidence>
<dbReference type="EMBL" id="BARV01020880">
    <property type="protein sequence ID" value="GAI18686.1"/>
    <property type="molecule type" value="Genomic_DNA"/>
</dbReference>
<accession>X1MKU1</accession>
<proteinExistence type="predicted"/>
<reference evidence="1" key="1">
    <citation type="journal article" date="2014" name="Front. Microbiol.">
        <title>High frequency of phylogenetically diverse reductive dehalogenase-homologous genes in deep subseafloor sedimentary metagenomes.</title>
        <authorList>
            <person name="Kawai M."/>
            <person name="Futagami T."/>
            <person name="Toyoda A."/>
            <person name="Takaki Y."/>
            <person name="Nishi S."/>
            <person name="Hori S."/>
            <person name="Arai W."/>
            <person name="Tsubouchi T."/>
            <person name="Morono Y."/>
            <person name="Uchiyama I."/>
            <person name="Ito T."/>
            <person name="Fujiyama A."/>
            <person name="Inagaki F."/>
            <person name="Takami H."/>
        </authorList>
    </citation>
    <scope>NUCLEOTIDE SEQUENCE</scope>
    <source>
        <strain evidence="1">Expedition CK06-06</strain>
    </source>
</reference>
<sequence length="53" mass="5522">MAIGTIIATYLGGGDYKKIASFLKVTGVPVNSRELGVPGEKMARDALIKTGVI</sequence>
<name>X1MKU1_9ZZZZ</name>
<organism evidence="1">
    <name type="scientific">marine sediment metagenome</name>
    <dbReference type="NCBI Taxonomy" id="412755"/>
    <lineage>
        <taxon>unclassified sequences</taxon>
        <taxon>metagenomes</taxon>
        <taxon>ecological metagenomes</taxon>
    </lineage>
</organism>